<evidence type="ECO:0000313" key="2">
    <source>
        <dbReference type="Proteomes" id="UP001186974"/>
    </source>
</evidence>
<proteinExistence type="predicted"/>
<gene>
    <name evidence="1" type="ORF">LTS18_007857</name>
</gene>
<dbReference type="Proteomes" id="UP001186974">
    <property type="component" value="Unassembled WGS sequence"/>
</dbReference>
<name>A0ACC3DZZ8_9PEZI</name>
<dbReference type="EMBL" id="JAWDJW010000002">
    <property type="protein sequence ID" value="KAK3082301.1"/>
    <property type="molecule type" value="Genomic_DNA"/>
</dbReference>
<keyword evidence="2" id="KW-1185">Reference proteome</keyword>
<sequence length="976" mass="108341">MATQSFYVEDICALKHNPTTIGIVERTLGDVDTHESHPQDQYDTRIKRHEDIPHSQFQKFLKDGIPPSGTVLVSWDADQEIQLIPTVHLQLLDRCLLVGDVVKRNPRDHTSGIVVSTNALCTLSPVANYEDPNKLPPLEIYKAGLLDPKNILVDIPAAELQHSQTLREGNIIIYKDWVGRITDGYDVVTVRLGNGTVVEVEDPSDLEPLLGDYERFEVGDIVRTVKGNLRRGKWVFGSFNPNVEPVGQIVSVRSIRATVRWLFRRLGTPNPATSSAEPPEELETDDLESGEIHVYDKTRLPRSAPDALSTINSYDFTVGNRVRFRDPAGAAMKYDGSRFTSDGIPQGIARRIPRRDTLGFDLNVYRLVQVRTEVEVQWQDLSITPESSTSLIPDSNVEDENEVWPGEIIHTDERKPLDDDNWAYQPCKVGIVQGVRAQDRIAQVRWCPDAVLRYAPQDEDDSFAPATVLPNTHLGTASGSIEEVSLYDIQVAPGINKRRGDFVVIMPSTGSNAHISEPDKLDWFGEVISLGLDGLFTVRLGALDDVRDIKVAPEALTLVFSTDMESDFDDDVDYDEYDSMDEDEMSDDEDVEVIEQRIEYMGNGGEPIEADEDETAWSTEDELESENADTPMTDATPPNAAGAPKQSSVLPTSNTTDPANATATTTATAPAPAPVARTTGMIESASVATTDILSLSTHPNAPPSFAILETSPPPDHKYASDPGPTSTRDLRRITKEHKILSTSLPDSVFVRTYESRLDLLRVLIVGPMETPYELAPFVIDLRLPSDYPSSPPDAFFHSWTDGHGPVNPNLYEDGKICLSLLGTWHTDERNESWNPARSTVLQVLVSLLGLVLVKEPYYNEAGYEARAGTEESRVPSALYNERTYFRSRAFITRALTQAVSGFEEEIRWLYVDRKDGAPRLLDRAVELAEGIIQRSEAEEAAEAAKDGIWRVSKGAVVKLRRQVEDLKRLNLSVDSS</sequence>
<organism evidence="1 2">
    <name type="scientific">Coniosporium uncinatum</name>
    <dbReference type="NCBI Taxonomy" id="93489"/>
    <lineage>
        <taxon>Eukaryota</taxon>
        <taxon>Fungi</taxon>
        <taxon>Dikarya</taxon>
        <taxon>Ascomycota</taxon>
        <taxon>Pezizomycotina</taxon>
        <taxon>Dothideomycetes</taxon>
        <taxon>Dothideomycetes incertae sedis</taxon>
        <taxon>Coniosporium</taxon>
    </lineage>
</organism>
<protein>
    <submittedName>
        <fullName evidence="1">Uncharacterized protein</fullName>
    </submittedName>
</protein>
<reference evidence="1" key="1">
    <citation type="submission" date="2024-09" db="EMBL/GenBank/DDBJ databases">
        <title>Black Yeasts Isolated from many extreme environments.</title>
        <authorList>
            <person name="Coleine C."/>
            <person name="Stajich J.E."/>
            <person name="Selbmann L."/>
        </authorList>
    </citation>
    <scope>NUCLEOTIDE SEQUENCE</scope>
    <source>
        <strain evidence="1">CCFEE 5737</strain>
    </source>
</reference>
<comment type="caution">
    <text evidence="1">The sequence shown here is derived from an EMBL/GenBank/DDBJ whole genome shotgun (WGS) entry which is preliminary data.</text>
</comment>
<evidence type="ECO:0000313" key="1">
    <source>
        <dbReference type="EMBL" id="KAK3082301.1"/>
    </source>
</evidence>
<accession>A0ACC3DZZ8</accession>